<dbReference type="EMBL" id="JAWWNJ010000257">
    <property type="protein sequence ID" value="KAK6966740.1"/>
    <property type="molecule type" value="Genomic_DNA"/>
</dbReference>
<dbReference type="AlphaFoldDB" id="A0AAV9Z0X6"/>
<dbReference type="SUPFAM" id="SSF88723">
    <property type="entry name" value="PIN domain-like"/>
    <property type="match status" value="1"/>
</dbReference>
<dbReference type="CDD" id="cd09870">
    <property type="entry name" value="PIN_YEN1"/>
    <property type="match status" value="1"/>
</dbReference>
<evidence type="ECO:0000259" key="1">
    <source>
        <dbReference type="SMART" id="SM00484"/>
    </source>
</evidence>
<dbReference type="GO" id="GO:0017108">
    <property type="term" value="F:5'-flap endonuclease activity"/>
    <property type="evidence" value="ECO:0007669"/>
    <property type="project" value="TreeGrafter"/>
</dbReference>
<dbReference type="PANTHER" id="PTHR11081">
    <property type="entry name" value="FLAP ENDONUCLEASE FAMILY MEMBER"/>
    <property type="match status" value="1"/>
</dbReference>
<keyword evidence="4" id="KW-1185">Reference proteome</keyword>
<dbReference type="Gene3D" id="3.40.50.1010">
    <property type="entry name" value="5'-nuclease"/>
    <property type="match status" value="1"/>
</dbReference>
<gene>
    <name evidence="2" type="ORF">R3P38DRAFT_3245434</name>
    <name evidence="3" type="ORF">R3P38DRAFT_3245446</name>
</gene>
<reference evidence="3 4" key="1">
    <citation type="journal article" date="2024" name="J Genomics">
        <title>Draft genome sequencing and assembly of Favolaschia claudopus CIRM-BRFM 2984 isolated from oak limbs.</title>
        <authorList>
            <person name="Navarro D."/>
            <person name="Drula E."/>
            <person name="Chaduli D."/>
            <person name="Cazenave R."/>
            <person name="Ahrendt S."/>
            <person name="Wang J."/>
            <person name="Lipzen A."/>
            <person name="Daum C."/>
            <person name="Barry K."/>
            <person name="Grigoriev I.V."/>
            <person name="Favel A."/>
            <person name="Rosso M.N."/>
            <person name="Martin F."/>
        </authorList>
    </citation>
    <scope>NUCLEOTIDE SEQUENCE [LARGE SCALE GENOMIC DNA]</scope>
    <source>
        <strain evidence="3 4">CIRM-BRFM 2984</strain>
    </source>
</reference>
<protein>
    <submittedName>
        <fullName evidence="3">PIN domain-like protein</fullName>
    </submittedName>
</protein>
<sequence>MGVNGLWDVVKNAAQLRSLLNLATLDGFQRNNRKQRALAYRTFCNSAIAILAATRRHTARLQLAQWSRAPVILIFVFDGFGRPLVKRGKQVLAQPESLIQACKEAIKAFGYYSHQAPGEAEAELAQMNKLGFIDAVITEDSDTLVFGAVCIIRKLGPNIKTNAEILEGLR</sequence>
<feature type="domain" description="XPG-I" evidence="1">
    <location>
        <begin position="107"/>
        <end position="169"/>
    </location>
</feature>
<dbReference type="Proteomes" id="UP001362999">
    <property type="component" value="Unassembled WGS sequence"/>
</dbReference>
<comment type="caution">
    <text evidence="3">The sequence shown here is derived from an EMBL/GenBank/DDBJ whole genome shotgun (WGS) entry which is preliminary data.</text>
</comment>
<dbReference type="SMART" id="SM00484">
    <property type="entry name" value="XPGI"/>
    <property type="match status" value="1"/>
</dbReference>
<accession>A0AAV9Z0X6</accession>
<evidence type="ECO:0000313" key="4">
    <source>
        <dbReference type="Proteomes" id="UP001362999"/>
    </source>
</evidence>
<name>A0AAV9Z0X6_9AGAR</name>
<proteinExistence type="predicted"/>
<dbReference type="Pfam" id="PF00867">
    <property type="entry name" value="XPG_I"/>
    <property type="match status" value="1"/>
</dbReference>
<dbReference type="EMBL" id="JAWWNJ010000257">
    <property type="protein sequence ID" value="KAK6966751.1"/>
    <property type="molecule type" value="Genomic_DNA"/>
</dbReference>
<dbReference type="InterPro" id="IPR006086">
    <property type="entry name" value="XPG-I_dom"/>
</dbReference>
<evidence type="ECO:0000313" key="2">
    <source>
        <dbReference type="EMBL" id="KAK6966740.1"/>
    </source>
</evidence>
<dbReference type="GO" id="GO:0006974">
    <property type="term" value="P:DNA damage response"/>
    <property type="evidence" value="ECO:0007669"/>
    <property type="project" value="UniProtKB-ARBA"/>
</dbReference>
<organism evidence="3 4">
    <name type="scientific">Favolaschia claudopus</name>
    <dbReference type="NCBI Taxonomy" id="2862362"/>
    <lineage>
        <taxon>Eukaryota</taxon>
        <taxon>Fungi</taxon>
        <taxon>Dikarya</taxon>
        <taxon>Basidiomycota</taxon>
        <taxon>Agaricomycotina</taxon>
        <taxon>Agaricomycetes</taxon>
        <taxon>Agaricomycetidae</taxon>
        <taxon>Agaricales</taxon>
        <taxon>Marasmiineae</taxon>
        <taxon>Mycenaceae</taxon>
        <taxon>Favolaschia</taxon>
    </lineage>
</organism>
<dbReference type="PANTHER" id="PTHR11081:SF75">
    <property type="entry name" value="ENDONUCLEASE, PUTATIVE (AFU_ORTHOLOGUE AFUA_3G13260)-RELATED"/>
    <property type="match status" value="1"/>
</dbReference>
<dbReference type="InterPro" id="IPR029060">
    <property type="entry name" value="PIN-like_dom_sf"/>
</dbReference>
<evidence type="ECO:0000313" key="3">
    <source>
        <dbReference type="EMBL" id="KAK6966751.1"/>
    </source>
</evidence>
<dbReference type="InterPro" id="IPR006084">
    <property type="entry name" value="XPG/Rad2"/>
</dbReference>
<dbReference type="PRINTS" id="PR00853">
    <property type="entry name" value="XPGRADSUPER"/>
</dbReference>